<evidence type="ECO:0000256" key="9">
    <source>
        <dbReference type="SAM" id="Phobius"/>
    </source>
</evidence>
<dbReference type="GO" id="GO:0016301">
    <property type="term" value="F:kinase activity"/>
    <property type="evidence" value="ECO:0007669"/>
    <property type="project" value="UniProtKB-KW"/>
</dbReference>
<dbReference type="Gene3D" id="1.20.5.1930">
    <property type="match status" value="1"/>
</dbReference>
<protein>
    <recommendedName>
        <fullName evidence="2">histidine kinase</fullName>
        <ecNumber evidence="2">2.7.13.3</ecNumber>
    </recommendedName>
</protein>
<keyword evidence="6 11" id="KW-0418">Kinase</keyword>
<dbReference type="RefSeq" id="WP_201275268.1">
    <property type="nucleotide sequence ID" value="NZ_AP038371.1"/>
</dbReference>
<dbReference type="InterPro" id="IPR011712">
    <property type="entry name" value="Sig_transdc_His_kin_sub3_dim/P"/>
</dbReference>
<comment type="caution">
    <text evidence="11">The sequence shown here is derived from an EMBL/GenBank/DDBJ whole genome shotgun (WGS) entry which is preliminary data.</text>
</comment>
<evidence type="ECO:0000256" key="5">
    <source>
        <dbReference type="ARBA" id="ARBA00022741"/>
    </source>
</evidence>
<feature type="transmembrane region" description="Helical" evidence="9">
    <location>
        <begin position="6"/>
        <end position="32"/>
    </location>
</feature>
<evidence type="ECO:0000256" key="2">
    <source>
        <dbReference type="ARBA" id="ARBA00012438"/>
    </source>
</evidence>
<evidence type="ECO:0000313" key="12">
    <source>
        <dbReference type="Proteomes" id="UP000823123"/>
    </source>
</evidence>
<dbReference type="Proteomes" id="UP000823123">
    <property type="component" value="Unassembled WGS sequence"/>
</dbReference>
<evidence type="ECO:0000256" key="4">
    <source>
        <dbReference type="ARBA" id="ARBA00022679"/>
    </source>
</evidence>
<keyword evidence="7" id="KW-0067">ATP-binding</keyword>
<keyword evidence="4" id="KW-0808">Transferase</keyword>
<evidence type="ECO:0000256" key="1">
    <source>
        <dbReference type="ARBA" id="ARBA00000085"/>
    </source>
</evidence>
<keyword evidence="12" id="KW-1185">Reference proteome</keyword>
<evidence type="ECO:0000256" key="7">
    <source>
        <dbReference type="ARBA" id="ARBA00022840"/>
    </source>
</evidence>
<feature type="domain" description="Signal transduction histidine kinase subgroup 3 dimerisation and phosphoacceptor" evidence="10">
    <location>
        <begin position="157"/>
        <end position="218"/>
    </location>
</feature>
<dbReference type="PANTHER" id="PTHR24421:SF10">
    <property type="entry name" value="NITRATE_NITRITE SENSOR PROTEIN NARQ"/>
    <property type="match status" value="1"/>
</dbReference>
<feature type="transmembrane region" description="Helical" evidence="9">
    <location>
        <begin position="44"/>
        <end position="61"/>
    </location>
</feature>
<dbReference type="Gene3D" id="3.30.565.10">
    <property type="entry name" value="Histidine kinase-like ATPase, C-terminal domain"/>
    <property type="match status" value="1"/>
</dbReference>
<dbReference type="EC" id="2.7.13.3" evidence="2"/>
<dbReference type="Pfam" id="PF07730">
    <property type="entry name" value="HisKA_3"/>
    <property type="match status" value="1"/>
</dbReference>
<sequence>MVFLKYFLLSLMFLFSDSIGAINIAIFSLVSLSFMLIVEIEENIYYSFVLSVIFSILMYFFPEFRFFSFVLIYALYKKSIYNVPIFLVFLITGEFDFLALSLLIICLSQYDRELYERKIFYHREFLNFHKEKYKLQKNLKNLYLEEERKNYENILKEREKISKELHNSIGHTISASILELRALEFIVEDKEVKTSIERIRENLSIGMVDIRKIIHNMYKSSFDLESYIGKLIDIPNVKTKLIYKVKTKMNENLSFDILSIVKEAFANFTKHSNGDSFTVKIIENEKAYIITIFDNGKDIKFEKSDGLGILSMEEIARKYRGLFNVITDNGFKINIAIDKGEK</sequence>
<keyword evidence="9" id="KW-1133">Transmembrane helix</keyword>
<gene>
    <name evidence="11" type="ORF">IBJ83_03150</name>
</gene>
<evidence type="ECO:0000256" key="8">
    <source>
        <dbReference type="ARBA" id="ARBA00023012"/>
    </source>
</evidence>
<keyword evidence="3" id="KW-0597">Phosphoprotein</keyword>
<dbReference type="SUPFAM" id="SSF55874">
    <property type="entry name" value="ATPase domain of HSP90 chaperone/DNA topoisomerase II/histidine kinase"/>
    <property type="match status" value="1"/>
</dbReference>
<reference evidence="11 12" key="1">
    <citation type="submission" date="2020-09" db="EMBL/GenBank/DDBJ databases">
        <title>Parvimonas S3374 sp. nov.</title>
        <authorList>
            <person name="Buhl M."/>
        </authorList>
    </citation>
    <scope>NUCLEOTIDE SEQUENCE [LARGE SCALE GENOMIC DNA]</scope>
    <source>
        <strain evidence="11 12">S3374</strain>
    </source>
</reference>
<dbReference type="EMBL" id="JACVDA010000007">
    <property type="protein sequence ID" value="MBK1468311.1"/>
    <property type="molecule type" value="Genomic_DNA"/>
</dbReference>
<comment type="catalytic activity">
    <reaction evidence="1">
        <text>ATP + protein L-histidine = ADP + protein N-phospho-L-histidine.</text>
        <dbReference type="EC" id="2.7.13.3"/>
    </reaction>
</comment>
<organism evidence="11 12">
    <name type="scientific">Parvimonas parva</name>
    <dbReference type="NCBI Taxonomy" id="2769485"/>
    <lineage>
        <taxon>Bacteria</taxon>
        <taxon>Bacillati</taxon>
        <taxon>Bacillota</taxon>
        <taxon>Tissierellia</taxon>
        <taxon>Tissierellales</taxon>
        <taxon>Peptoniphilaceae</taxon>
        <taxon>Parvimonas</taxon>
    </lineage>
</organism>
<dbReference type="InterPro" id="IPR050482">
    <property type="entry name" value="Sensor_HK_TwoCompSys"/>
</dbReference>
<feature type="transmembrane region" description="Helical" evidence="9">
    <location>
        <begin position="81"/>
        <end position="107"/>
    </location>
</feature>
<evidence type="ECO:0000256" key="6">
    <source>
        <dbReference type="ARBA" id="ARBA00022777"/>
    </source>
</evidence>
<keyword evidence="9" id="KW-0812">Transmembrane</keyword>
<evidence type="ECO:0000313" key="11">
    <source>
        <dbReference type="EMBL" id="MBK1468311.1"/>
    </source>
</evidence>
<name>A0ABS1C887_9FIRM</name>
<keyword evidence="8" id="KW-0902">Two-component regulatory system</keyword>
<accession>A0ABS1C887</accession>
<dbReference type="InterPro" id="IPR036890">
    <property type="entry name" value="HATPase_C_sf"/>
</dbReference>
<evidence type="ECO:0000256" key="3">
    <source>
        <dbReference type="ARBA" id="ARBA00022553"/>
    </source>
</evidence>
<keyword evidence="9" id="KW-0472">Membrane</keyword>
<proteinExistence type="predicted"/>
<dbReference type="PANTHER" id="PTHR24421">
    <property type="entry name" value="NITRATE/NITRITE SENSOR PROTEIN NARX-RELATED"/>
    <property type="match status" value="1"/>
</dbReference>
<keyword evidence="5" id="KW-0547">Nucleotide-binding</keyword>
<evidence type="ECO:0000259" key="10">
    <source>
        <dbReference type="Pfam" id="PF07730"/>
    </source>
</evidence>